<evidence type="ECO:0000313" key="5">
    <source>
        <dbReference type="Proteomes" id="UP001250656"/>
    </source>
</evidence>
<organism evidence="4 5">
    <name type="scientific">Pricia mediterranea</name>
    <dbReference type="NCBI Taxonomy" id="3076079"/>
    <lineage>
        <taxon>Bacteria</taxon>
        <taxon>Pseudomonadati</taxon>
        <taxon>Bacteroidota</taxon>
        <taxon>Flavobacteriia</taxon>
        <taxon>Flavobacteriales</taxon>
        <taxon>Flavobacteriaceae</taxon>
        <taxon>Pricia</taxon>
    </lineage>
</organism>
<sequence length="319" mass="36219">MKNIIVTGGCGFLGSNVVKKLNAKGQNNIIIIDNYDERKFKNLTSLNFVDYISYKQGITSLKTVLEHYEISAILHIGANADVLEKDADIMMTANYEHSKMYLDIAQDRDIPLIYASSSAVYGNAPKTEKDQNSENPHNIYAWSKWLFDKHVSANLSSFENKVIGLRLFNIFGLGEFHKDENASLPLRFFTFVRQNGFIDVFNRDIARDYVWVEDVAEVILTILEDKSIVNGIYDLGGDNPVSHLEVADIVASAFVAKGIKPNKETLIKKIPLPKELEHSFQFFTKAEKLLPLIAKQTHGNKEKINLYINELLKMHYDLN</sequence>
<accession>A0ABU3L2X4</accession>
<feature type="domain" description="NAD-dependent epimerase/dehydratase" evidence="3">
    <location>
        <begin position="4"/>
        <end position="236"/>
    </location>
</feature>
<evidence type="ECO:0000313" key="4">
    <source>
        <dbReference type="EMBL" id="MDT7828089.1"/>
    </source>
</evidence>
<dbReference type="InterPro" id="IPR001509">
    <property type="entry name" value="Epimerase_deHydtase"/>
</dbReference>
<dbReference type="PANTHER" id="PTHR43103">
    <property type="entry name" value="NUCLEOSIDE-DIPHOSPHATE-SUGAR EPIMERASE"/>
    <property type="match status" value="1"/>
</dbReference>
<keyword evidence="2" id="KW-0119">Carbohydrate metabolism</keyword>
<gene>
    <name evidence="4" type="ORF">RQM65_05350</name>
</gene>
<dbReference type="Gene3D" id="3.40.50.720">
    <property type="entry name" value="NAD(P)-binding Rossmann-like Domain"/>
    <property type="match status" value="1"/>
</dbReference>
<dbReference type="PANTHER" id="PTHR43103:SF3">
    <property type="entry name" value="ADP-L-GLYCERO-D-MANNO-HEPTOSE-6-EPIMERASE"/>
    <property type="match status" value="1"/>
</dbReference>
<protein>
    <submittedName>
        <fullName evidence="4">NAD-dependent epimerase/dehydratase family protein</fullName>
    </submittedName>
</protein>
<dbReference type="EMBL" id="JAVTTP010000001">
    <property type="protein sequence ID" value="MDT7828089.1"/>
    <property type="molecule type" value="Genomic_DNA"/>
</dbReference>
<dbReference type="InterPro" id="IPR036291">
    <property type="entry name" value="NAD(P)-bd_dom_sf"/>
</dbReference>
<evidence type="ECO:0000256" key="1">
    <source>
        <dbReference type="ARBA" id="ARBA00022857"/>
    </source>
</evidence>
<dbReference type="Pfam" id="PF01370">
    <property type="entry name" value="Epimerase"/>
    <property type="match status" value="1"/>
</dbReference>
<proteinExistence type="predicted"/>
<evidence type="ECO:0000256" key="2">
    <source>
        <dbReference type="ARBA" id="ARBA00023277"/>
    </source>
</evidence>
<keyword evidence="5" id="KW-1185">Reference proteome</keyword>
<reference evidence="4 5" key="1">
    <citation type="submission" date="2023-09" db="EMBL/GenBank/DDBJ databases">
        <title>Novel taxa isolated from Blanes Bay.</title>
        <authorList>
            <person name="Rey-Velasco X."/>
            <person name="Lucena T."/>
        </authorList>
    </citation>
    <scope>NUCLEOTIDE SEQUENCE [LARGE SCALE GENOMIC DNA]</scope>
    <source>
        <strain evidence="4 5">S334</strain>
    </source>
</reference>
<comment type="caution">
    <text evidence="4">The sequence shown here is derived from an EMBL/GenBank/DDBJ whole genome shotgun (WGS) entry which is preliminary data.</text>
</comment>
<evidence type="ECO:0000259" key="3">
    <source>
        <dbReference type="Pfam" id="PF01370"/>
    </source>
</evidence>
<dbReference type="RefSeq" id="WP_314013216.1">
    <property type="nucleotide sequence ID" value="NZ_JAVTTP010000001.1"/>
</dbReference>
<name>A0ABU3L2X4_9FLAO</name>
<dbReference type="Proteomes" id="UP001250656">
    <property type="component" value="Unassembled WGS sequence"/>
</dbReference>
<dbReference type="Gene3D" id="3.90.25.10">
    <property type="entry name" value="UDP-galactose 4-epimerase, domain 1"/>
    <property type="match status" value="1"/>
</dbReference>
<dbReference type="SUPFAM" id="SSF51735">
    <property type="entry name" value="NAD(P)-binding Rossmann-fold domains"/>
    <property type="match status" value="1"/>
</dbReference>
<keyword evidence="1" id="KW-0521">NADP</keyword>